<evidence type="ECO:0000259" key="6">
    <source>
        <dbReference type="PROSITE" id="PS50931"/>
    </source>
</evidence>
<feature type="domain" description="HTH lysR-type" evidence="6">
    <location>
        <begin position="6"/>
        <end position="63"/>
    </location>
</feature>
<evidence type="ECO:0000256" key="2">
    <source>
        <dbReference type="ARBA" id="ARBA00023015"/>
    </source>
</evidence>
<dbReference type="EMBL" id="CAIIUA010000001">
    <property type="protein sequence ID" value="CAC9242756.1"/>
    <property type="molecule type" value="Genomic_DNA"/>
</dbReference>
<dbReference type="GO" id="GO:0003700">
    <property type="term" value="F:DNA-binding transcription factor activity"/>
    <property type="evidence" value="ECO:0007669"/>
    <property type="project" value="InterPro"/>
</dbReference>
<accession>A0A9N8CTC3</accession>
<dbReference type="Gene3D" id="1.10.10.10">
    <property type="entry name" value="Winged helix-like DNA-binding domain superfamily/Winged helix DNA-binding domain"/>
    <property type="match status" value="1"/>
</dbReference>
<dbReference type="Pfam" id="PF03466">
    <property type="entry name" value="LysR_substrate"/>
    <property type="match status" value="1"/>
</dbReference>
<gene>
    <name evidence="7" type="primary">gltC_7</name>
    <name evidence="8" type="synonym">gltC_6</name>
    <name evidence="7" type="ORF">GHA_04445</name>
    <name evidence="8" type="ORF">TML_04833</name>
</gene>
<evidence type="ECO:0000313" key="7">
    <source>
        <dbReference type="EMBL" id="CAB5589161.1"/>
    </source>
</evidence>
<sequence length="319" mass="36287">MKDINFDFKQLQAFLAVIDTGSFTAAARKLNVTQSSISQQVANLELGLNTALVNRSQRPIQMTIAGQALYPLGKKIIDNGVHLQERINAISDGHISNLKIGFVDSISKTVGLDILKFLQPQVKHIFQVTGTASGLLQALNNGNINIAVTMLYTEMPPNVRMYPLIEEEFLCICPKSWPETELEELCKQRNYIAYTQNTPTGIQTLNWLKWQNFSPTIQFEMDNADEILKLISCGYGWTLTTPLFITTIPAFSNLLKIIRIKKRKERRKIVLLCKNDEFSVFYKNLAFEIRSILETKLEQEFYNQLDLDDNLPSSICTRT</sequence>
<evidence type="ECO:0000256" key="5">
    <source>
        <dbReference type="SAM" id="Phobius"/>
    </source>
</evidence>
<proteinExistence type="inferred from homology"/>
<evidence type="ECO:0000313" key="9">
    <source>
        <dbReference type="Proteomes" id="UP000834503"/>
    </source>
</evidence>
<dbReference type="GO" id="GO:0000976">
    <property type="term" value="F:transcription cis-regulatory region binding"/>
    <property type="evidence" value="ECO:0007669"/>
    <property type="project" value="TreeGrafter"/>
</dbReference>
<dbReference type="InterPro" id="IPR036388">
    <property type="entry name" value="WH-like_DNA-bd_sf"/>
</dbReference>
<dbReference type="InterPro" id="IPR036390">
    <property type="entry name" value="WH_DNA-bd_sf"/>
</dbReference>
<dbReference type="Gene3D" id="3.40.190.290">
    <property type="match status" value="1"/>
</dbReference>
<evidence type="ECO:0000256" key="3">
    <source>
        <dbReference type="ARBA" id="ARBA00023125"/>
    </source>
</evidence>
<keyword evidence="5" id="KW-0472">Membrane</keyword>
<dbReference type="InterPro" id="IPR005119">
    <property type="entry name" value="LysR_subst-bd"/>
</dbReference>
<keyword evidence="4" id="KW-0804">Transcription</keyword>
<dbReference type="CDD" id="cd05466">
    <property type="entry name" value="PBP2_LTTR_substrate"/>
    <property type="match status" value="1"/>
</dbReference>
<feature type="transmembrane region" description="Helical" evidence="5">
    <location>
        <begin position="235"/>
        <end position="258"/>
    </location>
</feature>
<evidence type="ECO:0000313" key="8">
    <source>
        <dbReference type="EMBL" id="CAC9242756.1"/>
    </source>
</evidence>
<keyword evidence="10" id="KW-1185">Reference proteome</keyword>
<dbReference type="RefSeq" id="WP_239177377.1">
    <property type="nucleotide sequence ID" value="NZ_CAHPQT010000024.1"/>
</dbReference>
<dbReference type="PANTHER" id="PTHR30126">
    <property type="entry name" value="HTH-TYPE TRANSCRIPTIONAL REGULATOR"/>
    <property type="match status" value="1"/>
</dbReference>
<keyword evidence="5" id="KW-1133">Transmembrane helix</keyword>
<dbReference type="PRINTS" id="PR00039">
    <property type="entry name" value="HTHLYSR"/>
</dbReference>
<dbReference type="PANTHER" id="PTHR30126:SF40">
    <property type="entry name" value="HTH-TYPE TRANSCRIPTIONAL REGULATOR GLTR"/>
    <property type="match status" value="1"/>
</dbReference>
<dbReference type="Proteomes" id="UP000834503">
    <property type="component" value="Unassembled WGS sequence"/>
</dbReference>
<keyword evidence="5" id="KW-0812">Transmembrane</keyword>
<dbReference type="FunFam" id="1.10.10.10:FF:000001">
    <property type="entry name" value="LysR family transcriptional regulator"/>
    <property type="match status" value="1"/>
</dbReference>
<evidence type="ECO:0000256" key="1">
    <source>
        <dbReference type="ARBA" id="ARBA00009437"/>
    </source>
</evidence>
<name>A0A9N8CTC3_9ENTR</name>
<comment type="similarity">
    <text evidence="1">Belongs to the LysR transcriptional regulatory family.</text>
</comment>
<reference evidence="7" key="1">
    <citation type="submission" date="2020-05" db="EMBL/GenBank/DDBJ databases">
        <authorList>
            <person name="Delgado-Blas J."/>
        </authorList>
    </citation>
    <scope>NUCLEOTIDE SEQUENCE</scope>
    <source>
        <strain evidence="7">BB1459</strain>
        <strain evidence="8">BB1480</strain>
    </source>
</reference>
<evidence type="ECO:0000313" key="10">
    <source>
        <dbReference type="Proteomes" id="UP000837205"/>
    </source>
</evidence>
<dbReference type="PROSITE" id="PS50931">
    <property type="entry name" value="HTH_LYSR"/>
    <property type="match status" value="1"/>
</dbReference>
<dbReference type="EMBL" id="CAHPQX010000025">
    <property type="protein sequence ID" value="CAB5589161.1"/>
    <property type="molecule type" value="Genomic_DNA"/>
</dbReference>
<dbReference type="Pfam" id="PF00126">
    <property type="entry name" value="HTH_1"/>
    <property type="match status" value="1"/>
</dbReference>
<dbReference type="AlphaFoldDB" id="A0A9N8CTC3"/>
<dbReference type="SUPFAM" id="SSF46785">
    <property type="entry name" value="Winged helix' DNA-binding domain"/>
    <property type="match status" value="1"/>
</dbReference>
<dbReference type="Proteomes" id="UP000837205">
    <property type="component" value="Unassembled WGS sequence"/>
</dbReference>
<keyword evidence="2" id="KW-0805">Transcription regulation</keyword>
<evidence type="ECO:0000256" key="4">
    <source>
        <dbReference type="ARBA" id="ARBA00023163"/>
    </source>
</evidence>
<organism evidence="7 9">
    <name type="scientific">Citrobacter werkmanii</name>
    <dbReference type="NCBI Taxonomy" id="67827"/>
    <lineage>
        <taxon>Bacteria</taxon>
        <taxon>Pseudomonadati</taxon>
        <taxon>Pseudomonadota</taxon>
        <taxon>Gammaproteobacteria</taxon>
        <taxon>Enterobacterales</taxon>
        <taxon>Enterobacteriaceae</taxon>
        <taxon>Citrobacter</taxon>
        <taxon>Citrobacter freundii complex</taxon>
    </lineage>
</organism>
<dbReference type="InterPro" id="IPR000847">
    <property type="entry name" value="LysR_HTH_N"/>
</dbReference>
<dbReference type="SUPFAM" id="SSF53850">
    <property type="entry name" value="Periplasmic binding protein-like II"/>
    <property type="match status" value="1"/>
</dbReference>
<keyword evidence="3" id="KW-0238">DNA-binding</keyword>
<comment type="caution">
    <text evidence="7">The sequence shown here is derived from an EMBL/GenBank/DDBJ whole genome shotgun (WGS) entry which is preliminary data.</text>
</comment>
<protein>
    <submittedName>
        <fullName evidence="7">HTH-type transcriptional regulator gltC</fullName>
    </submittedName>
</protein>